<dbReference type="Gene3D" id="1.20.1070.10">
    <property type="entry name" value="Rhodopsin 7-helix transmembrane proteins"/>
    <property type="match status" value="1"/>
</dbReference>
<feature type="transmembrane region" description="Helical" evidence="9">
    <location>
        <begin position="240"/>
        <end position="262"/>
    </location>
</feature>
<dbReference type="PANTHER" id="PTHR24228">
    <property type="entry name" value="B2 BRADYKININ RECEPTOR/ANGIOTENSIN II RECEPTOR"/>
    <property type="match status" value="1"/>
</dbReference>
<evidence type="ECO:0000256" key="9">
    <source>
        <dbReference type="SAM" id="Phobius"/>
    </source>
</evidence>
<reference evidence="12" key="1">
    <citation type="submission" date="2022-11" db="UniProtKB">
        <authorList>
            <consortium name="WormBaseParasite"/>
        </authorList>
    </citation>
    <scope>IDENTIFICATION</scope>
</reference>
<accession>A0A914WCX7</accession>
<dbReference type="InterPro" id="IPR017452">
    <property type="entry name" value="GPCR_Rhodpsn_7TM"/>
</dbReference>
<dbReference type="CDD" id="cd00637">
    <property type="entry name" value="7tm_classA_rhodopsin-like"/>
    <property type="match status" value="1"/>
</dbReference>
<name>A0A914WCX7_9BILA</name>
<feature type="transmembrane region" description="Helical" evidence="9">
    <location>
        <begin position="135"/>
        <end position="161"/>
    </location>
</feature>
<protein>
    <submittedName>
        <fullName evidence="12">G-protein coupled receptors family 1 profile domain-containing protein</fullName>
    </submittedName>
</protein>
<dbReference type="PANTHER" id="PTHR24228:SF59">
    <property type="entry name" value="NEUROPEPTIDE RECEPTOR 15"/>
    <property type="match status" value="1"/>
</dbReference>
<feature type="domain" description="G-protein coupled receptors family 1 profile" evidence="10">
    <location>
        <begin position="36"/>
        <end position="288"/>
    </location>
</feature>
<proteinExistence type="predicted"/>
<dbReference type="Proteomes" id="UP000887566">
    <property type="component" value="Unplaced"/>
</dbReference>
<evidence type="ECO:0000256" key="5">
    <source>
        <dbReference type="ARBA" id="ARBA00023040"/>
    </source>
</evidence>
<feature type="transmembrane region" description="Helical" evidence="9">
    <location>
        <begin position="93"/>
        <end position="114"/>
    </location>
</feature>
<keyword evidence="6 9" id="KW-0472">Membrane</keyword>
<dbReference type="Pfam" id="PF00001">
    <property type="entry name" value="7tm_1"/>
    <property type="match status" value="1"/>
</dbReference>
<organism evidence="11 12">
    <name type="scientific">Plectus sambesii</name>
    <dbReference type="NCBI Taxonomy" id="2011161"/>
    <lineage>
        <taxon>Eukaryota</taxon>
        <taxon>Metazoa</taxon>
        <taxon>Ecdysozoa</taxon>
        <taxon>Nematoda</taxon>
        <taxon>Chromadorea</taxon>
        <taxon>Plectida</taxon>
        <taxon>Plectina</taxon>
        <taxon>Plectoidea</taxon>
        <taxon>Plectidae</taxon>
        <taxon>Plectus</taxon>
    </lineage>
</organism>
<dbReference type="InterPro" id="IPR000276">
    <property type="entry name" value="GPCR_Rhodpsn"/>
</dbReference>
<evidence type="ECO:0000256" key="4">
    <source>
        <dbReference type="ARBA" id="ARBA00022989"/>
    </source>
</evidence>
<keyword evidence="3 9" id="KW-0812">Transmembrane</keyword>
<keyword evidence="11" id="KW-1185">Reference proteome</keyword>
<keyword evidence="4 9" id="KW-1133">Transmembrane helix</keyword>
<keyword evidence="8" id="KW-0807">Transducer</keyword>
<evidence type="ECO:0000256" key="6">
    <source>
        <dbReference type="ARBA" id="ARBA00023136"/>
    </source>
</evidence>
<comment type="subcellular location">
    <subcellularLocation>
        <location evidence="1">Cell membrane</location>
        <topology evidence="1">Multi-pass membrane protein</topology>
    </subcellularLocation>
</comment>
<evidence type="ECO:0000259" key="10">
    <source>
        <dbReference type="PROSITE" id="PS50262"/>
    </source>
</evidence>
<evidence type="ECO:0000256" key="8">
    <source>
        <dbReference type="ARBA" id="ARBA00023224"/>
    </source>
</evidence>
<feature type="transmembrane region" description="Helical" evidence="9">
    <location>
        <begin position="22"/>
        <end position="45"/>
    </location>
</feature>
<keyword evidence="5" id="KW-0297">G-protein coupled receptor</keyword>
<dbReference type="AlphaFoldDB" id="A0A914WCX7"/>
<evidence type="ECO:0000256" key="7">
    <source>
        <dbReference type="ARBA" id="ARBA00023170"/>
    </source>
</evidence>
<evidence type="ECO:0000256" key="3">
    <source>
        <dbReference type="ARBA" id="ARBA00022692"/>
    </source>
</evidence>
<keyword evidence="2" id="KW-1003">Cell membrane</keyword>
<evidence type="ECO:0000256" key="1">
    <source>
        <dbReference type="ARBA" id="ARBA00004651"/>
    </source>
</evidence>
<dbReference type="WBParaSite" id="PSAMB.scaffold389size53576.g5307.t1">
    <property type="protein sequence ID" value="PSAMB.scaffold389size53576.g5307.t1"/>
    <property type="gene ID" value="PSAMB.scaffold389size53576.g5307"/>
</dbReference>
<dbReference type="GO" id="GO:0005886">
    <property type="term" value="C:plasma membrane"/>
    <property type="evidence" value="ECO:0007669"/>
    <property type="project" value="UniProtKB-SubCell"/>
</dbReference>
<feature type="transmembrane region" description="Helical" evidence="9">
    <location>
        <begin position="268"/>
        <end position="292"/>
    </location>
</feature>
<dbReference type="GO" id="GO:0004930">
    <property type="term" value="F:G protein-coupled receptor activity"/>
    <property type="evidence" value="ECO:0007669"/>
    <property type="project" value="UniProtKB-KW"/>
</dbReference>
<dbReference type="SUPFAM" id="SSF81321">
    <property type="entry name" value="Family A G protein-coupled receptor-like"/>
    <property type="match status" value="1"/>
</dbReference>
<evidence type="ECO:0000256" key="2">
    <source>
        <dbReference type="ARBA" id="ARBA00022475"/>
    </source>
</evidence>
<evidence type="ECO:0000313" key="11">
    <source>
        <dbReference type="Proteomes" id="UP000887566"/>
    </source>
</evidence>
<evidence type="ECO:0000313" key="12">
    <source>
        <dbReference type="WBParaSite" id="PSAMB.scaffold389size53576.g5307.t1"/>
    </source>
</evidence>
<sequence>MALNDTTFDYLYDFYGHSAKGLAIFELTISLFTIISNIFFITLTLTTPSLRTNSTNWFLLGFSISDSLHSLAHFGDAYALWYGSLENRRLCAVVGMFIVSSVTGSFGFPAMIAVERYYKINTIPQSTGFSIGRALFANRAVIPLMVGWFFLSIVLNLPLLLNDAWGEDPSGFCGAKRFTSVPLLLSYELSVMLVFAVSMTITAIYYYRLVAWLKQHQASLLQSSNETVDYTSSVMRVVKIVTLVPLIVATPCVILSAGQMILPQLPMWINRLLISPFLLSSAANPWLTIGLVRQFRVRFLQLMSSVKNPFTKSIAELHNCSNTPVRRI</sequence>
<keyword evidence="7" id="KW-0675">Receptor</keyword>
<feature type="transmembrane region" description="Helical" evidence="9">
    <location>
        <begin position="181"/>
        <end position="207"/>
    </location>
</feature>
<dbReference type="PROSITE" id="PS50262">
    <property type="entry name" value="G_PROTEIN_RECEP_F1_2"/>
    <property type="match status" value="1"/>
</dbReference>